<dbReference type="Pfam" id="PF00005">
    <property type="entry name" value="ABC_tran"/>
    <property type="match status" value="2"/>
</dbReference>
<feature type="transmembrane region" description="Helical" evidence="11">
    <location>
        <begin position="66"/>
        <end position="86"/>
    </location>
</feature>
<feature type="domain" description="ABC transporter" evidence="12">
    <location>
        <begin position="607"/>
        <end position="842"/>
    </location>
</feature>
<dbReference type="InterPro" id="IPR036640">
    <property type="entry name" value="ABC1_TM_sf"/>
</dbReference>
<sequence length="1452" mass="161023">MAENNTIYWTESSFGPTDSDRFDFTPLFENTILSILPSVIFVILTPQRLLWLTRQPRKVNKNWRSFFKLGVITVYNILQLSVLLYWTAGPLKTTKAQIAAAALALVSGVVLLGLSYTEHTRSVRPSTLIDVYLLFTLIFDCAIVRTSWTLQGRGIVAKLLTSTVAIKCLILVMEGWEKRGILYPQYRCLSPEATSGIYSRSIFWWLNPLMKIGFDRFITYQDLYPIDDNLAAKSLLTKIENAWNSANQAKNNSLFWLTLWTTKSAFISGIFARVCLIAFKYTQPFLIERTVGFGSDLSQPESIGWGLTGAWFLVFVGLAISTGAFYHATYRLVTSVRGSLVSLVYSKTLDLSVTALDESVAVTLMSTDSENICQGFANLHEVWAAPVECAVALFLLYRQLEMAFLAPMVVAIIATFGIMGLAKYMGNAQKTWVRAIQTRVDVTASMLASMKEVKMLGLTDTLTEKVQNLRVSELRFSKWARKLLCLRVLLGSSLRTIAPLATFATFVILSNSTGKPLDTASAYSSLSLIYLLADPMATMIRTIPMISTAMACFDRIQAFLLSESCKDHRLPLSESSSNLGSVHSKPTAPNTATNLVELRPLADARGLRFGDPLMIITNACFGWTDSEPKVLDDISCTIRKGQFTFIVGSVGSGKSSLVKLMLGEIRPSKGFVYTGIQDIAYAGQTPWIQNMTLRANIIGVSSYDDAWYNKVAQACALEKDIMDLPNGDYTKVGTGGVSLSGGQKQRLALARVVYSKKEIVFLDDVFAGQDAATEEHIHQMLFANRGLFRQMGTTVVCITNAIHRLSHADHVIALSDRGRVLHQGSFEKLQTDTDFFEDLNVKQNGTLNADSDLAMSSTSQSGITRPHAVDEEVESSKRMFGELAIYGYYFGSMPAWHSLLLVAMVILHGGGYKMTELLLSFWTGHAVIANETTNNFYVGLYGLLSGLAVLGIIGAAVLFLIFMVPHSSEVLHARLLKTVMEAPLSFFTRTDIGVTTNRFSQDMSVVDTELPFALIDLCLNLAIALFAAVLMCVFSGYFAAIFPFVLFLCWLLQKFYLRTSRQVRVLDLEAKSPLFTQFLETLLGLSTVRAFGWERNFQENHLELLDASQRPYYLLFCIQRWLALVLDLMVAAMATILMVLVVKLRSQFAPQFVGLALLNVTSFNESLALIIKGWTMLETSFGAIARLKQFCGETETENLPLEVSPVPEGWPLHGHISIKNMTASYSPASEPVLHSIDLDIPAGFKVGICGRSGSGKSSLIACLLRMIELSPESSIKIDGIDIATLPRQAVRSMVAVVPQHPFFLKQTSVRENLTLQGQRNDEEIHTVLRRLKLEDLVKSMGGLDAVLDVERLSQGQCQFFCLARAMLSNKKIILLDEASSNVDEKSEMLIRKAVREQFAGCTVIAIAHRLGAVVDFDRVVVMDSGRIIEWDEPGALLQRDSYFKRLWDLGSG</sequence>
<dbReference type="EMBL" id="MSFO01000010">
    <property type="protein sequence ID" value="PLB43601.1"/>
    <property type="molecule type" value="Genomic_DNA"/>
</dbReference>
<dbReference type="SUPFAM" id="SSF90123">
    <property type="entry name" value="ABC transporter transmembrane region"/>
    <property type="match status" value="2"/>
</dbReference>
<keyword evidence="6" id="KW-0547">Nucleotide-binding</keyword>
<dbReference type="InterPro" id="IPR044726">
    <property type="entry name" value="ABCC_6TM_D2"/>
</dbReference>
<keyword evidence="10" id="KW-0325">Glycoprotein</keyword>
<comment type="subcellular location">
    <subcellularLocation>
        <location evidence="1">Cell membrane</location>
        <topology evidence="1">Multi-pass membrane protein</topology>
    </subcellularLocation>
</comment>
<dbReference type="PROSITE" id="PS00211">
    <property type="entry name" value="ABC_TRANSPORTER_1"/>
    <property type="match status" value="1"/>
</dbReference>
<dbReference type="RefSeq" id="XP_024698903.1">
    <property type="nucleotide sequence ID" value="XM_024855162.1"/>
</dbReference>
<dbReference type="SMART" id="SM00382">
    <property type="entry name" value="AAA"/>
    <property type="match status" value="2"/>
</dbReference>
<dbReference type="STRING" id="1392250.A0A2I2FSL5"/>
<feature type="transmembrane region" description="Helical" evidence="11">
    <location>
        <begin position="940"/>
        <end position="964"/>
    </location>
</feature>
<organism evidence="14 15">
    <name type="scientific">Aspergillus steynii IBT 23096</name>
    <dbReference type="NCBI Taxonomy" id="1392250"/>
    <lineage>
        <taxon>Eukaryota</taxon>
        <taxon>Fungi</taxon>
        <taxon>Dikarya</taxon>
        <taxon>Ascomycota</taxon>
        <taxon>Pezizomycotina</taxon>
        <taxon>Eurotiomycetes</taxon>
        <taxon>Eurotiomycetidae</taxon>
        <taxon>Eurotiales</taxon>
        <taxon>Aspergillaceae</taxon>
        <taxon>Aspergillus</taxon>
        <taxon>Aspergillus subgen. Circumdati</taxon>
    </lineage>
</organism>
<feature type="transmembrane region" description="Helical" evidence="11">
    <location>
        <begin position="303"/>
        <end position="326"/>
    </location>
</feature>
<keyword evidence="14" id="KW-0378">Hydrolase</keyword>
<evidence type="ECO:0000256" key="6">
    <source>
        <dbReference type="ARBA" id="ARBA00022741"/>
    </source>
</evidence>
<dbReference type="InterPro" id="IPR011527">
    <property type="entry name" value="ABC1_TM_dom"/>
</dbReference>
<dbReference type="PANTHER" id="PTHR24223:SF269">
    <property type="entry name" value="ABC MULTIDRUG TRANSPORTER (EUROFUNG)-RELATED"/>
    <property type="match status" value="1"/>
</dbReference>
<feature type="domain" description="ABC transmembrane type-1" evidence="13">
    <location>
        <begin position="914"/>
        <end position="1179"/>
    </location>
</feature>
<feature type="transmembrane region" description="Helical" evidence="11">
    <location>
        <begin position="886"/>
        <end position="907"/>
    </location>
</feature>
<dbReference type="FunFam" id="1.20.1560.10:FF:000066">
    <property type="entry name" value="ABC multidrug transporter (Eurofung)"/>
    <property type="match status" value="1"/>
</dbReference>
<keyword evidence="3" id="KW-0813">Transport</keyword>
<protein>
    <submittedName>
        <fullName evidence="14">P-loop containing nucleoside triphosphate hydrolase protein</fullName>
    </submittedName>
</protein>
<dbReference type="OrthoDB" id="6500128at2759"/>
<keyword evidence="9 11" id="KW-0472">Membrane</keyword>
<dbReference type="CDD" id="cd18580">
    <property type="entry name" value="ABC_6TM_ABCC_D2"/>
    <property type="match status" value="1"/>
</dbReference>
<evidence type="ECO:0000256" key="9">
    <source>
        <dbReference type="ARBA" id="ARBA00023136"/>
    </source>
</evidence>
<dbReference type="InterPro" id="IPR044746">
    <property type="entry name" value="ABCC_6TM_D1"/>
</dbReference>
<reference evidence="14 15" key="1">
    <citation type="submission" date="2016-12" db="EMBL/GenBank/DDBJ databases">
        <title>The genomes of Aspergillus section Nigri reveals drivers in fungal speciation.</title>
        <authorList>
            <consortium name="DOE Joint Genome Institute"/>
            <person name="Vesth T.C."/>
            <person name="Nybo J."/>
            <person name="Theobald S."/>
            <person name="Brandl J."/>
            <person name="Frisvad J.C."/>
            <person name="Nielsen K.F."/>
            <person name="Lyhne E.K."/>
            <person name="Kogle M.E."/>
            <person name="Kuo A."/>
            <person name="Riley R."/>
            <person name="Clum A."/>
            <person name="Nolan M."/>
            <person name="Lipzen A."/>
            <person name="Salamov A."/>
            <person name="Henrissat B."/>
            <person name="Wiebenga A."/>
            <person name="De Vries R.P."/>
            <person name="Grigoriev I.V."/>
            <person name="Mortensen U.H."/>
            <person name="Andersen M.R."/>
            <person name="Baker S.E."/>
        </authorList>
    </citation>
    <scope>NUCLEOTIDE SEQUENCE [LARGE SCALE GENOMIC DNA]</scope>
    <source>
        <strain evidence="14 15">IBT 23096</strain>
    </source>
</reference>
<evidence type="ECO:0000256" key="10">
    <source>
        <dbReference type="ARBA" id="ARBA00023180"/>
    </source>
</evidence>
<comment type="caution">
    <text evidence="14">The sequence shown here is derived from an EMBL/GenBank/DDBJ whole genome shotgun (WGS) entry which is preliminary data.</text>
</comment>
<dbReference type="InterPro" id="IPR056227">
    <property type="entry name" value="TMD0_ABC"/>
</dbReference>
<dbReference type="Gene3D" id="3.40.50.300">
    <property type="entry name" value="P-loop containing nucleotide triphosphate hydrolases"/>
    <property type="match status" value="2"/>
</dbReference>
<feature type="transmembrane region" description="Helical" evidence="11">
    <location>
        <begin position="402"/>
        <end position="422"/>
    </location>
</feature>
<evidence type="ECO:0000256" key="8">
    <source>
        <dbReference type="ARBA" id="ARBA00022989"/>
    </source>
</evidence>
<feature type="domain" description="ABC transporter" evidence="12">
    <location>
        <begin position="1216"/>
        <end position="1449"/>
    </location>
</feature>
<keyword evidence="8 11" id="KW-1133">Transmembrane helix</keyword>
<dbReference type="InterPro" id="IPR017871">
    <property type="entry name" value="ABC_transporter-like_CS"/>
</dbReference>
<keyword evidence="4" id="KW-1003">Cell membrane</keyword>
<evidence type="ECO:0000256" key="5">
    <source>
        <dbReference type="ARBA" id="ARBA00022692"/>
    </source>
</evidence>
<feature type="transmembrane region" description="Helical" evidence="11">
    <location>
        <begin position="98"/>
        <end position="116"/>
    </location>
</feature>
<comment type="similarity">
    <text evidence="2">Belongs to the ABC transporter superfamily. ABCC family. Conjugate transporter (TC 3.A.1.208) subfamily.</text>
</comment>
<dbReference type="GO" id="GO:0005524">
    <property type="term" value="F:ATP binding"/>
    <property type="evidence" value="ECO:0007669"/>
    <property type="project" value="UniProtKB-KW"/>
</dbReference>
<feature type="domain" description="ABC transmembrane type-1" evidence="13">
    <location>
        <begin position="269"/>
        <end position="548"/>
    </location>
</feature>
<feature type="transmembrane region" description="Helical" evidence="11">
    <location>
        <begin position="1036"/>
        <end position="1053"/>
    </location>
</feature>
<dbReference type="GO" id="GO:0005886">
    <property type="term" value="C:plasma membrane"/>
    <property type="evidence" value="ECO:0007669"/>
    <property type="project" value="UniProtKB-SubCell"/>
</dbReference>
<name>A0A2I2FSL5_9EURO</name>
<keyword evidence="5 11" id="KW-0812">Transmembrane</keyword>
<dbReference type="SUPFAM" id="SSF52540">
    <property type="entry name" value="P-loop containing nucleoside triphosphate hydrolases"/>
    <property type="match status" value="2"/>
</dbReference>
<dbReference type="GO" id="GO:0016887">
    <property type="term" value="F:ATP hydrolysis activity"/>
    <property type="evidence" value="ECO:0007669"/>
    <property type="project" value="InterPro"/>
</dbReference>
<evidence type="ECO:0000256" key="7">
    <source>
        <dbReference type="ARBA" id="ARBA00022840"/>
    </source>
</evidence>
<evidence type="ECO:0000256" key="3">
    <source>
        <dbReference type="ARBA" id="ARBA00022448"/>
    </source>
</evidence>
<gene>
    <name evidence="14" type="ORF">P170DRAFT_513944</name>
</gene>
<keyword evidence="15" id="KW-1185">Reference proteome</keyword>
<evidence type="ECO:0000259" key="12">
    <source>
        <dbReference type="PROSITE" id="PS50893"/>
    </source>
</evidence>
<evidence type="ECO:0000256" key="11">
    <source>
        <dbReference type="SAM" id="Phobius"/>
    </source>
</evidence>
<accession>A0A2I2FSL5</accession>
<dbReference type="CDD" id="cd18579">
    <property type="entry name" value="ABC_6TM_ABCC_D1"/>
    <property type="match status" value="1"/>
</dbReference>
<dbReference type="FunFam" id="3.40.50.300:FF:002145">
    <property type="entry name" value="ABC transporter (MsbA subfamily)"/>
    <property type="match status" value="1"/>
</dbReference>
<dbReference type="FunFam" id="1.20.1560.10:FF:000055">
    <property type="entry name" value="ABC multidrug transporter (Eurofung)"/>
    <property type="match status" value="1"/>
</dbReference>
<dbReference type="VEuPathDB" id="FungiDB:P170DRAFT_513944"/>
<dbReference type="PROSITE" id="PS50893">
    <property type="entry name" value="ABC_TRANSPORTER_2"/>
    <property type="match status" value="2"/>
</dbReference>
<feature type="transmembrane region" description="Helical" evidence="11">
    <location>
        <begin position="27"/>
        <end position="45"/>
    </location>
</feature>
<dbReference type="CDD" id="cd03244">
    <property type="entry name" value="ABCC_MRP_domain2"/>
    <property type="match status" value="1"/>
</dbReference>
<proteinExistence type="inferred from homology"/>
<evidence type="ECO:0000256" key="4">
    <source>
        <dbReference type="ARBA" id="ARBA00022475"/>
    </source>
</evidence>
<dbReference type="CDD" id="cd03250">
    <property type="entry name" value="ABCC_MRP_domain1"/>
    <property type="match status" value="1"/>
</dbReference>
<dbReference type="InterPro" id="IPR003593">
    <property type="entry name" value="AAA+_ATPase"/>
</dbReference>
<evidence type="ECO:0000259" key="13">
    <source>
        <dbReference type="PROSITE" id="PS50929"/>
    </source>
</evidence>
<dbReference type="Gene3D" id="1.20.1560.10">
    <property type="entry name" value="ABC transporter type 1, transmembrane domain"/>
    <property type="match status" value="2"/>
</dbReference>
<dbReference type="InterPro" id="IPR050173">
    <property type="entry name" value="ABC_transporter_C-like"/>
</dbReference>
<dbReference type="Pfam" id="PF24357">
    <property type="entry name" value="TMD0_ABC"/>
    <property type="match status" value="1"/>
</dbReference>
<keyword evidence="7" id="KW-0067">ATP-binding</keyword>
<dbReference type="GeneID" id="36562868"/>
<dbReference type="PANTHER" id="PTHR24223">
    <property type="entry name" value="ATP-BINDING CASSETTE SUB-FAMILY C"/>
    <property type="match status" value="1"/>
</dbReference>
<evidence type="ECO:0000313" key="15">
    <source>
        <dbReference type="Proteomes" id="UP000234275"/>
    </source>
</evidence>
<dbReference type="PROSITE" id="PS50929">
    <property type="entry name" value="ABC_TM1F"/>
    <property type="match status" value="2"/>
</dbReference>
<dbReference type="InterPro" id="IPR003439">
    <property type="entry name" value="ABC_transporter-like_ATP-bd"/>
</dbReference>
<dbReference type="GO" id="GO:0140359">
    <property type="term" value="F:ABC-type transporter activity"/>
    <property type="evidence" value="ECO:0007669"/>
    <property type="project" value="InterPro"/>
</dbReference>
<dbReference type="InterPro" id="IPR027417">
    <property type="entry name" value="P-loop_NTPase"/>
</dbReference>
<evidence type="ECO:0000256" key="1">
    <source>
        <dbReference type="ARBA" id="ARBA00004651"/>
    </source>
</evidence>
<evidence type="ECO:0000313" key="14">
    <source>
        <dbReference type="EMBL" id="PLB43601.1"/>
    </source>
</evidence>
<dbReference type="Proteomes" id="UP000234275">
    <property type="component" value="Unassembled WGS sequence"/>
</dbReference>
<evidence type="ECO:0000256" key="2">
    <source>
        <dbReference type="ARBA" id="ARBA00009726"/>
    </source>
</evidence>
<dbReference type="Pfam" id="PF00664">
    <property type="entry name" value="ABC_membrane"/>
    <property type="match status" value="2"/>
</dbReference>
<feature type="transmembrane region" description="Helical" evidence="11">
    <location>
        <begin position="1112"/>
        <end position="1142"/>
    </location>
</feature>